<organism evidence="9 10">
    <name type="scientific">Desulfoprunum benzoelyticum</name>
    <dbReference type="NCBI Taxonomy" id="1506996"/>
    <lineage>
        <taxon>Bacteria</taxon>
        <taxon>Pseudomonadati</taxon>
        <taxon>Thermodesulfobacteriota</taxon>
        <taxon>Desulfobulbia</taxon>
        <taxon>Desulfobulbales</taxon>
        <taxon>Desulfobulbaceae</taxon>
        <taxon>Desulfoprunum</taxon>
    </lineage>
</organism>
<feature type="transmembrane region" description="Helical" evidence="8">
    <location>
        <begin position="74"/>
        <end position="99"/>
    </location>
</feature>
<keyword evidence="10" id="KW-1185">Reference proteome</keyword>
<dbReference type="GO" id="GO:1903785">
    <property type="term" value="P:L-valine transmembrane transport"/>
    <property type="evidence" value="ECO:0007669"/>
    <property type="project" value="TreeGrafter"/>
</dbReference>
<keyword evidence="5 8" id="KW-0812">Transmembrane</keyword>
<feature type="transmembrane region" description="Helical" evidence="8">
    <location>
        <begin position="48"/>
        <end position="68"/>
    </location>
</feature>
<dbReference type="Pfam" id="PF03591">
    <property type="entry name" value="AzlC"/>
    <property type="match status" value="1"/>
</dbReference>
<protein>
    <submittedName>
        <fullName evidence="9">4-azaleucine resistance transporter AzlC</fullName>
    </submittedName>
</protein>
<evidence type="ECO:0000256" key="5">
    <source>
        <dbReference type="ARBA" id="ARBA00022692"/>
    </source>
</evidence>
<evidence type="ECO:0000256" key="3">
    <source>
        <dbReference type="ARBA" id="ARBA00022448"/>
    </source>
</evidence>
<dbReference type="InterPro" id="IPR011606">
    <property type="entry name" value="Brnchd-chn_aa_trnsp_permease"/>
</dbReference>
<evidence type="ECO:0000256" key="8">
    <source>
        <dbReference type="SAM" id="Phobius"/>
    </source>
</evidence>
<gene>
    <name evidence="9" type="ORF">HNQ81_003437</name>
</gene>
<evidence type="ECO:0000256" key="6">
    <source>
        <dbReference type="ARBA" id="ARBA00022989"/>
    </source>
</evidence>
<comment type="caution">
    <text evidence="9">The sequence shown here is derived from an EMBL/GenBank/DDBJ whole genome shotgun (WGS) entry which is preliminary data.</text>
</comment>
<keyword evidence="4" id="KW-1003">Cell membrane</keyword>
<dbReference type="RefSeq" id="WP_183352508.1">
    <property type="nucleotide sequence ID" value="NZ_JACHEO010000035.1"/>
</dbReference>
<evidence type="ECO:0000256" key="1">
    <source>
        <dbReference type="ARBA" id="ARBA00004651"/>
    </source>
</evidence>
<comment type="subcellular location">
    <subcellularLocation>
        <location evidence="1">Cell membrane</location>
        <topology evidence="1">Multi-pass membrane protein</topology>
    </subcellularLocation>
</comment>
<dbReference type="GO" id="GO:0005886">
    <property type="term" value="C:plasma membrane"/>
    <property type="evidence" value="ECO:0007669"/>
    <property type="project" value="UniProtKB-SubCell"/>
</dbReference>
<reference evidence="9 10" key="1">
    <citation type="submission" date="2020-08" db="EMBL/GenBank/DDBJ databases">
        <title>Genomic Encyclopedia of Type Strains, Phase IV (KMG-IV): sequencing the most valuable type-strain genomes for metagenomic binning, comparative biology and taxonomic classification.</title>
        <authorList>
            <person name="Goeker M."/>
        </authorList>
    </citation>
    <scope>NUCLEOTIDE SEQUENCE [LARGE SCALE GENOMIC DNA]</scope>
    <source>
        <strain evidence="9 10">DSM 28570</strain>
    </source>
</reference>
<evidence type="ECO:0000313" key="10">
    <source>
        <dbReference type="Proteomes" id="UP000539642"/>
    </source>
</evidence>
<keyword evidence="6 8" id="KW-1133">Transmembrane helix</keyword>
<keyword evidence="7 8" id="KW-0472">Membrane</keyword>
<feature type="transmembrane region" description="Helical" evidence="8">
    <location>
        <begin position="19"/>
        <end position="36"/>
    </location>
</feature>
<name>A0A840V6W7_9BACT</name>
<dbReference type="AlphaFoldDB" id="A0A840V6W7"/>
<dbReference type="PANTHER" id="PTHR34979:SF1">
    <property type="entry name" value="INNER MEMBRANE PROTEIN YGAZ"/>
    <property type="match status" value="1"/>
</dbReference>
<accession>A0A840V6W7</accession>
<feature type="transmembrane region" description="Helical" evidence="8">
    <location>
        <begin position="211"/>
        <end position="227"/>
    </location>
</feature>
<evidence type="ECO:0000256" key="4">
    <source>
        <dbReference type="ARBA" id="ARBA00022475"/>
    </source>
</evidence>
<dbReference type="Proteomes" id="UP000539642">
    <property type="component" value="Unassembled WGS sequence"/>
</dbReference>
<dbReference type="PANTHER" id="PTHR34979">
    <property type="entry name" value="INNER MEMBRANE PROTEIN YGAZ"/>
    <property type="match status" value="1"/>
</dbReference>
<sequence>MNEIQPSSSAAVFKGVRRALPIVLGYVPIGFAYGVLAGKSGISAANTVLMSLIVFAGSAQFIAVGLFASGTGPAVVILTTFVVNLRHLLMAASLAPYLAKWSRRRQAFFAYELTDETFALHSTTTRDLSDCPLEALSLNVTVQISWVLGSALGVVASNLIGDVKPLGLDYALSAMFIGLLVSQCTSLVRVATAVFSGLLATALYLAGWHQFHIIAATVAGATFGLAVEQWTRR</sequence>
<proteinExistence type="inferred from homology"/>
<keyword evidence="3" id="KW-0813">Transport</keyword>
<evidence type="ECO:0000256" key="7">
    <source>
        <dbReference type="ARBA" id="ARBA00023136"/>
    </source>
</evidence>
<evidence type="ECO:0000256" key="2">
    <source>
        <dbReference type="ARBA" id="ARBA00010735"/>
    </source>
</evidence>
<evidence type="ECO:0000313" key="9">
    <source>
        <dbReference type="EMBL" id="MBB5349680.1"/>
    </source>
</evidence>
<dbReference type="EMBL" id="JACHEO010000035">
    <property type="protein sequence ID" value="MBB5349680.1"/>
    <property type="molecule type" value="Genomic_DNA"/>
</dbReference>
<comment type="similarity">
    <text evidence="2">Belongs to the AzlC family.</text>
</comment>